<accession>A0A2T9YS47</accession>
<reference evidence="2 3" key="1">
    <citation type="journal article" date="2018" name="MBio">
        <title>Comparative Genomics Reveals the Core Gene Toolbox for the Fungus-Insect Symbiosis.</title>
        <authorList>
            <person name="Wang Y."/>
            <person name="Stata M."/>
            <person name="Wang W."/>
            <person name="Stajich J.E."/>
            <person name="White M.M."/>
            <person name="Moncalvo J.M."/>
        </authorList>
    </citation>
    <scope>NUCLEOTIDE SEQUENCE [LARGE SCALE GENOMIC DNA]</scope>
    <source>
        <strain evidence="2 3">SWE-8-4</strain>
    </source>
</reference>
<dbReference type="Proteomes" id="UP000245383">
    <property type="component" value="Unassembled WGS sequence"/>
</dbReference>
<feature type="compositionally biased region" description="Polar residues" evidence="1">
    <location>
        <begin position="106"/>
        <end position="124"/>
    </location>
</feature>
<dbReference type="EMBL" id="MBFR01000063">
    <property type="protein sequence ID" value="PVU95157.1"/>
    <property type="molecule type" value="Genomic_DNA"/>
</dbReference>
<proteinExistence type="predicted"/>
<evidence type="ECO:0000256" key="1">
    <source>
        <dbReference type="SAM" id="MobiDB-lite"/>
    </source>
</evidence>
<gene>
    <name evidence="2" type="ORF">BB561_001987</name>
</gene>
<comment type="caution">
    <text evidence="2">The sequence shown here is derived from an EMBL/GenBank/DDBJ whole genome shotgun (WGS) entry which is preliminary data.</text>
</comment>
<organism evidence="2 3">
    <name type="scientific">Smittium simulii</name>
    <dbReference type="NCBI Taxonomy" id="133385"/>
    <lineage>
        <taxon>Eukaryota</taxon>
        <taxon>Fungi</taxon>
        <taxon>Fungi incertae sedis</taxon>
        <taxon>Zoopagomycota</taxon>
        <taxon>Kickxellomycotina</taxon>
        <taxon>Harpellomycetes</taxon>
        <taxon>Harpellales</taxon>
        <taxon>Legeriomycetaceae</taxon>
        <taxon>Smittium</taxon>
    </lineage>
</organism>
<name>A0A2T9YS47_9FUNG</name>
<dbReference type="AlphaFoldDB" id="A0A2T9YS47"/>
<feature type="region of interest" description="Disordered" evidence="1">
    <location>
        <begin position="106"/>
        <end position="129"/>
    </location>
</feature>
<protein>
    <submittedName>
        <fullName evidence="2">Uncharacterized protein</fullName>
    </submittedName>
</protein>
<evidence type="ECO:0000313" key="2">
    <source>
        <dbReference type="EMBL" id="PVU95157.1"/>
    </source>
</evidence>
<evidence type="ECO:0000313" key="3">
    <source>
        <dbReference type="Proteomes" id="UP000245383"/>
    </source>
</evidence>
<keyword evidence="3" id="KW-1185">Reference proteome</keyword>
<sequence>MNDKYNNTQLKTGTLPLNFKNGISEHKNITSATLNDTIQGIFASNNSISNVDRNSSAFPENKVSESTLNNQNPFIANTTSQDFKSPLKKASSSILSSIFQFTSGPTAAKNESNIKNGSSNIESTPTKHQVVQTKTKTKNESFMMSPFKIFYKLRSRK</sequence>